<proteinExistence type="predicted"/>
<dbReference type="OrthoDB" id="408728at2759"/>
<feature type="repeat" description="WD" evidence="3">
    <location>
        <begin position="374"/>
        <end position="416"/>
    </location>
</feature>
<dbReference type="PROSITE" id="PS50082">
    <property type="entry name" value="WD_REPEATS_2"/>
    <property type="match status" value="4"/>
</dbReference>
<keyword evidence="5" id="KW-1185">Reference proteome</keyword>
<dbReference type="Gene3D" id="2.130.10.10">
    <property type="entry name" value="YVTN repeat-like/Quinoprotein amine dehydrogenase"/>
    <property type="match status" value="2"/>
</dbReference>
<evidence type="ECO:0000256" key="3">
    <source>
        <dbReference type="PROSITE-ProRule" id="PRU00221"/>
    </source>
</evidence>
<reference evidence="5" key="1">
    <citation type="journal article" date="2019" name="Nat. Commun.">
        <title>The genome of broomcorn millet.</title>
        <authorList>
            <person name="Zou C."/>
            <person name="Miki D."/>
            <person name="Li D."/>
            <person name="Tang Q."/>
            <person name="Xiao L."/>
            <person name="Rajput S."/>
            <person name="Deng P."/>
            <person name="Jia W."/>
            <person name="Huang R."/>
            <person name="Zhang M."/>
            <person name="Sun Y."/>
            <person name="Hu J."/>
            <person name="Fu X."/>
            <person name="Schnable P.S."/>
            <person name="Li F."/>
            <person name="Zhang H."/>
            <person name="Feng B."/>
            <person name="Zhu X."/>
            <person name="Liu R."/>
            <person name="Schnable J.C."/>
            <person name="Zhu J.-K."/>
            <person name="Zhang H."/>
        </authorList>
    </citation>
    <scope>NUCLEOTIDE SEQUENCE [LARGE SCALE GENOMIC DNA]</scope>
</reference>
<protein>
    <submittedName>
        <fullName evidence="4">Uncharacterized protein</fullName>
    </submittedName>
</protein>
<dbReference type="EMBL" id="PQIB02000012">
    <property type="protein sequence ID" value="RLM80235.1"/>
    <property type="molecule type" value="Genomic_DNA"/>
</dbReference>
<evidence type="ECO:0000256" key="2">
    <source>
        <dbReference type="ARBA" id="ARBA00022737"/>
    </source>
</evidence>
<dbReference type="AlphaFoldDB" id="A0A3L6QK59"/>
<dbReference type="InterPro" id="IPR036322">
    <property type="entry name" value="WD40_repeat_dom_sf"/>
</dbReference>
<dbReference type="PRINTS" id="PR00320">
    <property type="entry name" value="GPROTEINBRPT"/>
</dbReference>
<dbReference type="Proteomes" id="UP000275267">
    <property type="component" value="Unassembled WGS sequence"/>
</dbReference>
<dbReference type="Pfam" id="PF00400">
    <property type="entry name" value="WD40"/>
    <property type="match status" value="4"/>
</dbReference>
<evidence type="ECO:0000313" key="5">
    <source>
        <dbReference type="Proteomes" id="UP000275267"/>
    </source>
</evidence>
<organism evidence="4 5">
    <name type="scientific">Panicum miliaceum</name>
    <name type="common">Proso millet</name>
    <name type="synonym">Broomcorn millet</name>
    <dbReference type="NCBI Taxonomy" id="4540"/>
    <lineage>
        <taxon>Eukaryota</taxon>
        <taxon>Viridiplantae</taxon>
        <taxon>Streptophyta</taxon>
        <taxon>Embryophyta</taxon>
        <taxon>Tracheophyta</taxon>
        <taxon>Spermatophyta</taxon>
        <taxon>Magnoliopsida</taxon>
        <taxon>Liliopsida</taxon>
        <taxon>Poales</taxon>
        <taxon>Poaceae</taxon>
        <taxon>PACMAD clade</taxon>
        <taxon>Panicoideae</taxon>
        <taxon>Panicodae</taxon>
        <taxon>Paniceae</taxon>
        <taxon>Panicinae</taxon>
        <taxon>Panicum</taxon>
        <taxon>Panicum sect. Panicum</taxon>
    </lineage>
</organism>
<sequence>MSSLDFDGRDDIFFDVSDDIRSSTYSTARCSISDQLSASWRPEYELWTSEPMSVNERRHRFLIGMGLVQPIPTGISFSQWQGDTLADRAFRDLEERISSICSSYQSSYPAPDSAYGTRDLGTGNRVVVHENEHDGLTGILEEVGTDKIMNINQSEGFLSFSQLVNEFLRKGGGRSHVRGANITATDKQKDPKSFCGRFTRKKAEDRICMYDAPMNRLKTSTFSRTKVDQQNKKWMDFSAVYMCQEIQAHGGSIRVMKFSPSGWYLASVGEDCIVRIWMIQEVESSPDLYGREAPVEYMDRNKGLKMKVGKGWRRTLAIIPKKVFNIAEKPLHEFHGHTSDILDMTWSKSDFLLTSSKDKTVRMWKVGCDGCLAVFKHRDYVTCVQFNPVDERYFVSGSIDGKVRVWDVSEKRVVDWADTRNIITAVSYQPDAKGLIVGTVAGKCRFYDQSGENMEVEKELKVTKKKSARSQITNLQFSRGDPAGIVIASAGSKIRVSEGADISRKFEGRRGSKVLAPPSLTSDGRYLVSAGADSNVYIWNFDRLRGKSAKGARTVRSCEHFFSESVTSVATWPGLLHQEGCAGGGGGLQSSEKGPTLCRDRDCCSFGAWFFADGMGGAATWPEEKLLPSLKYVNCGGVDERCPKVPAAWNTVVVTGGRDGVIRCFHNYGLPPHFTWLDQDRQAPGGEIRARLAVSDEAFQNPAPYVRKGECCAVTAEGLEPLSGGPDRNQDHVAEVQYLNCTEYVELARLKQQQVSKELSSRDLSS</sequence>
<feature type="repeat" description="WD" evidence="3">
    <location>
        <begin position="246"/>
        <end position="277"/>
    </location>
</feature>
<dbReference type="PANTHER" id="PTHR14221">
    <property type="entry name" value="WD REPEAT DOMAIN 44"/>
    <property type="match status" value="1"/>
</dbReference>
<dbReference type="SMART" id="SM00320">
    <property type="entry name" value="WD40"/>
    <property type="match status" value="5"/>
</dbReference>
<gene>
    <name evidence="4" type="ORF">C2845_PM12G16680</name>
</gene>
<dbReference type="PANTHER" id="PTHR14221:SF42">
    <property type="entry name" value="TRANSDUCIN_WD40 REPEAT-LIKE SUPERFAMILY PROTEIN"/>
    <property type="match status" value="1"/>
</dbReference>
<dbReference type="InterPro" id="IPR040324">
    <property type="entry name" value="WDR44/Dgr2"/>
</dbReference>
<dbReference type="InterPro" id="IPR020472">
    <property type="entry name" value="WD40_PAC1"/>
</dbReference>
<keyword evidence="2" id="KW-0677">Repeat</keyword>
<dbReference type="InterPro" id="IPR001680">
    <property type="entry name" value="WD40_rpt"/>
</dbReference>
<keyword evidence="1 3" id="KW-0853">WD repeat</keyword>
<dbReference type="STRING" id="4540.A0A3L6QK59"/>
<dbReference type="SUPFAM" id="SSF50978">
    <property type="entry name" value="WD40 repeat-like"/>
    <property type="match status" value="1"/>
</dbReference>
<dbReference type="PROSITE" id="PS50294">
    <property type="entry name" value="WD_REPEATS_REGION"/>
    <property type="match status" value="3"/>
</dbReference>
<accession>A0A3L6QK59</accession>
<feature type="repeat" description="WD" evidence="3">
    <location>
        <begin position="334"/>
        <end position="366"/>
    </location>
</feature>
<dbReference type="InterPro" id="IPR015943">
    <property type="entry name" value="WD40/YVTN_repeat-like_dom_sf"/>
</dbReference>
<dbReference type="CDD" id="cd00200">
    <property type="entry name" value="WD40"/>
    <property type="match status" value="1"/>
</dbReference>
<feature type="repeat" description="WD" evidence="3">
    <location>
        <begin position="519"/>
        <end position="542"/>
    </location>
</feature>
<evidence type="ECO:0000256" key="1">
    <source>
        <dbReference type="ARBA" id="ARBA00022574"/>
    </source>
</evidence>
<comment type="caution">
    <text evidence="4">The sequence shown here is derived from an EMBL/GenBank/DDBJ whole genome shotgun (WGS) entry which is preliminary data.</text>
</comment>
<evidence type="ECO:0000313" key="4">
    <source>
        <dbReference type="EMBL" id="RLM80235.1"/>
    </source>
</evidence>
<name>A0A3L6QK59_PANMI</name>